<organism evidence="1 2">
    <name type="scientific">Ramlibacter terrae</name>
    <dbReference type="NCBI Taxonomy" id="2732511"/>
    <lineage>
        <taxon>Bacteria</taxon>
        <taxon>Pseudomonadati</taxon>
        <taxon>Pseudomonadota</taxon>
        <taxon>Betaproteobacteria</taxon>
        <taxon>Burkholderiales</taxon>
        <taxon>Comamonadaceae</taxon>
        <taxon>Ramlibacter</taxon>
    </lineage>
</organism>
<keyword evidence="2" id="KW-1185">Reference proteome</keyword>
<dbReference type="Proteomes" id="UP000500826">
    <property type="component" value="Chromosome"/>
</dbReference>
<name>A0ABX6P685_9BURK</name>
<proteinExistence type="predicted"/>
<dbReference type="EMBL" id="CP053418">
    <property type="protein sequence ID" value="QJW84636.1"/>
    <property type="molecule type" value="Genomic_DNA"/>
</dbReference>
<sequence>MSLTSSGAGVQVGARLESEGGLVNVSAAGDIRFDDGVMVTSINALNNTGAVIPAAGGSVTLSRVEVDGAITITATAGSIVDGLTGDTPNLIGETAVVSLTAGSGIGAFDKHLQTQIGTLAATVTTSGGLFLREATGLRVAGGSSYAINLGGVAVGSGVMSLVTVDGDLVLEDGIRSTGAAGHLRLQAGETGNAGSIVVEGGVVSQHGSISLLALDDIVFDDGLPTSGATVVAQGEGMTLDLLAGNAITMEATAQLSTANGNMRLEAVAGAVALGGIGAGTGRVSIVAGTAIVDAQDDDLTTPVGVNVSAGQLRMEAQTGIGSAGHAIETSVGTLAARTYANGSGIFVNETDGSTLGTVAPVTVGRVNPAGSTGDVLDGASLSGLQSGAGGIASIYNGGNLVIDQAFSAPAGAHLLLQAGGTMDINALVSTGGGNITLLAAGDLRFGAAGAVVSGGGTLDIESSGGSVTMAHGAFVRTTGNNIRVVAAADITAGLLDARTATDRDDTTRLAQASWGSVSLRAGGAIHDNVGETAVDVYASQLRLQAGTSIGSGLERLETEAVLLSAFADTGGVFWPKRARSRSARPARSPSSAWAWAACRWRRRPRRRSPASTRAARRW</sequence>
<reference evidence="1 2" key="1">
    <citation type="submission" date="2020-05" db="EMBL/GenBank/DDBJ databases">
        <title>Ramlibacter rhizophilus sp. nov., isolated from rhizosphere soil of national flower Mugunghwa from South Korea.</title>
        <authorList>
            <person name="Zheng-Fei Y."/>
            <person name="Huan T."/>
        </authorList>
    </citation>
    <scope>NUCLEOTIDE SEQUENCE [LARGE SCALE GENOMIC DNA]</scope>
    <source>
        <strain evidence="1 2">H242</strain>
    </source>
</reference>
<accession>A0ABX6P685</accession>
<evidence type="ECO:0000313" key="2">
    <source>
        <dbReference type="Proteomes" id="UP000500826"/>
    </source>
</evidence>
<protein>
    <submittedName>
        <fullName evidence="1">Uncharacterized protein</fullName>
    </submittedName>
</protein>
<reference evidence="1 2" key="2">
    <citation type="submission" date="2020-05" db="EMBL/GenBank/DDBJ databases">
        <authorList>
            <person name="Khan S.A."/>
            <person name="Jeon C.O."/>
            <person name="Chun B.H."/>
        </authorList>
    </citation>
    <scope>NUCLEOTIDE SEQUENCE [LARGE SCALE GENOMIC DNA]</scope>
    <source>
        <strain evidence="1 2">H242</strain>
    </source>
</reference>
<gene>
    <name evidence="1" type="ORF">HK414_15945</name>
</gene>
<evidence type="ECO:0000313" key="1">
    <source>
        <dbReference type="EMBL" id="QJW84636.1"/>
    </source>
</evidence>